<proteinExistence type="predicted"/>
<name>A0ABR8JNZ0_9BACT</name>
<accession>A0ABR8JNZ0</accession>
<dbReference type="Proteomes" id="UP000642468">
    <property type="component" value="Unassembled WGS sequence"/>
</dbReference>
<dbReference type="RefSeq" id="WP_190785455.1">
    <property type="nucleotide sequence ID" value="NZ_JACWZZ010000003.1"/>
</dbReference>
<dbReference type="EMBL" id="JACWZZ010000003">
    <property type="protein sequence ID" value="MBD2716504.1"/>
    <property type="molecule type" value="Genomic_DNA"/>
</dbReference>
<sequence length="157" mass="17379">MLNRISVTIPADVKQKVDDAIALIKEEMTPYLHPLTPDERQGIVKMGDRSLGFMTKIDEYGTATPGFVPSFVDFKEMKLDIKATNDLASFFRPLQQLSTDIESTMMQTGGEAYTDALVVYRNIQSAAKANMPGAQAAYEELKGRFAKQPKKEAASKP</sequence>
<evidence type="ECO:0000313" key="2">
    <source>
        <dbReference type="Proteomes" id="UP000642468"/>
    </source>
</evidence>
<gene>
    <name evidence="1" type="ORF">IC231_15775</name>
</gene>
<protein>
    <submittedName>
        <fullName evidence="1">Uncharacterized protein</fullName>
    </submittedName>
</protein>
<comment type="caution">
    <text evidence="1">The sequence shown here is derived from an EMBL/GenBank/DDBJ whole genome shotgun (WGS) entry which is preliminary data.</text>
</comment>
<reference evidence="1 2" key="1">
    <citation type="submission" date="2020-09" db="EMBL/GenBank/DDBJ databases">
        <authorList>
            <person name="Kim M.K."/>
        </authorList>
    </citation>
    <scope>NUCLEOTIDE SEQUENCE [LARGE SCALE GENOMIC DNA]</scope>
    <source>
        <strain evidence="1 2">BT646</strain>
    </source>
</reference>
<organism evidence="1 2">
    <name type="scientific">Hymenobacter duratus</name>
    <dbReference type="NCBI Taxonomy" id="2771356"/>
    <lineage>
        <taxon>Bacteria</taxon>
        <taxon>Pseudomonadati</taxon>
        <taxon>Bacteroidota</taxon>
        <taxon>Cytophagia</taxon>
        <taxon>Cytophagales</taxon>
        <taxon>Hymenobacteraceae</taxon>
        <taxon>Hymenobacter</taxon>
    </lineage>
</organism>
<evidence type="ECO:0000313" key="1">
    <source>
        <dbReference type="EMBL" id="MBD2716504.1"/>
    </source>
</evidence>
<keyword evidence="2" id="KW-1185">Reference proteome</keyword>